<dbReference type="InterPro" id="IPR019354">
    <property type="entry name" value="SMG8-like"/>
</dbReference>
<comment type="similarity">
    <text evidence="1 4">Belongs to the SMG8 family.</text>
</comment>
<evidence type="ECO:0000256" key="3">
    <source>
        <dbReference type="ARBA" id="ARBA00029509"/>
    </source>
</evidence>
<protein>
    <recommendedName>
        <fullName evidence="3 4">Nonsense-mediated mRNA decay factor SMG8</fullName>
    </recommendedName>
</protein>
<sequence>MAQSFRNFLENASELYKSFLDESLLIVSVIGKDSKVWKKSDIINSLCNTQACIGQIDSDNPEIFIEAYLSTDDSTLFFVLHGVHDFDVQTKLFTSDEYKNKSFFEKLAKAEYDELSLLHLLFLLSHLVVVVEQGRYFDTTYMKTFADVNQMRLSAKDELVDELLRNPTLPKMWSDYGRLSCPRICFLFPDRCIRHELPLNKKKEIAEKLELGWEAQIFNNLKHIRIVDTSLINCLVVLPEDVRYVHVAKSPSEEPRDLIIDLLSRFLDNSNPTNFDEGFVLIVTDIYLIHLAFRYP</sequence>
<evidence type="ECO:0000256" key="1">
    <source>
        <dbReference type="ARBA" id="ARBA00006443"/>
    </source>
</evidence>
<organism evidence="5 6">
    <name type="scientific">Panagrolaimus davidi</name>
    <dbReference type="NCBI Taxonomy" id="227884"/>
    <lineage>
        <taxon>Eukaryota</taxon>
        <taxon>Metazoa</taxon>
        <taxon>Ecdysozoa</taxon>
        <taxon>Nematoda</taxon>
        <taxon>Chromadorea</taxon>
        <taxon>Rhabditida</taxon>
        <taxon>Tylenchina</taxon>
        <taxon>Panagrolaimomorpha</taxon>
        <taxon>Panagrolaimoidea</taxon>
        <taxon>Panagrolaimidae</taxon>
        <taxon>Panagrolaimus</taxon>
    </lineage>
</organism>
<name>A0A914QUL3_9BILA</name>
<dbReference type="WBParaSite" id="PDA_v2.g7836.t1">
    <property type="protein sequence ID" value="PDA_v2.g7836.t1"/>
    <property type="gene ID" value="PDA_v2.g7836"/>
</dbReference>
<accession>A0A914QUL3</accession>
<evidence type="ECO:0000313" key="6">
    <source>
        <dbReference type="WBParaSite" id="PDA_v2.g7836.t1"/>
    </source>
</evidence>
<evidence type="ECO:0000313" key="5">
    <source>
        <dbReference type="Proteomes" id="UP000887578"/>
    </source>
</evidence>
<evidence type="ECO:0000256" key="2">
    <source>
        <dbReference type="ARBA" id="ARBA00023161"/>
    </source>
</evidence>
<dbReference type="Pfam" id="PF10220">
    <property type="entry name" value="Smg8_Smg9"/>
    <property type="match status" value="1"/>
</dbReference>
<keyword evidence="5" id="KW-1185">Reference proteome</keyword>
<keyword evidence="2 4" id="KW-0866">Nonsense-mediated mRNA decay</keyword>
<dbReference type="PANTHER" id="PTHR13091">
    <property type="entry name" value="AMPLIFIED IN BREAST CANCER 2-RELATED"/>
    <property type="match status" value="1"/>
</dbReference>
<evidence type="ECO:0000256" key="4">
    <source>
        <dbReference type="RuleBase" id="RU367133"/>
    </source>
</evidence>
<dbReference type="PANTHER" id="PTHR13091:SF0">
    <property type="entry name" value="NONSENSE-MEDIATED MRNA DECAY FACTOR SMG8"/>
    <property type="match status" value="1"/>
</dbReference>
<reference evidence="6" key="1">
    <citation type="submission" date="2022-11" db="UniProtKB">
        <authorList>
            <consortium name="WormBaseParasite"/>
        </authorList>
    </citation>
    <scope>IDENTIFICATION</scope>
</reference>
<comment type="function">
    <text evidence="4">Involved in nonsense-mediated decay (NMD) of mRNAs containing premature stop codons.</text>
</comment>
<dbReference type="AlphaFoldDB" id="A0A914QUL3"/>
<dbReference type="GO" id="GO:0000184">
    <property type="term" value="P:nuclear-transcribed mRNA catabolic process, nonsense-mediated decay"/>
    <property type="evidence" value="ECO:0007669"/>
    <property type="project" value="UniProtKB-UniRule"/>
</dbReference>
<dbReference type="Proteomes" id="UP000887578">
    <property type="component" value="Unplaced"/>
</dbReference>
<proteinExistence type="inferred from homology"/>